<keyword evidence="2" id="KW-1185">Reference proteome</keyword>
<reference evidence="1 2" key="1">
    <citation type="submission" date="2018-05" db="EMBL/GenBank/DDBJ databases">
        <title>Salinimonas sp. HMF8227 Genome sequencing and assembly.</title>
        <authorList>
            <person name="Kang H."/>
            <person name="Kang J."/>
            <person name="Cha I."/>
            <person name="Kim H."/>
            <person name="Joh K."/>
        </authorList>
    </citation>
    <scope>NUCLEOTIDE SEQUENCE [LARGE SCALE GENOMIC DNA]</scope>
    <source>
        <strain evidence="1 2">HMF8227</strain>
    </source>
</reference>
<organism evidence="1 2">
    <name type="scientific">Saliniradius amylolyticus</name>
    <dbReference type="NCBI Taxonomy" id="2183582"/>
    <lineage>
        <taxon>Bacteria</taxon>
        <taxon>Pseudomonadati</taxon>
        <taxon>Pseudomonadota</taxon>
        <taxon>Gammaproteobacteria</taxon>
        <taxon>Alteromonadales</taxon>
        <taxon>Alteromonadaceae</taxon>
        <taxon>Saliniradius</taxon>
    </lineage>
</organism>
<dbReference type="RefSeq" id="WP_109338885.1">
    <property type="nucleotide sequence ID" value="NZ_CP029347.1"/>
</dbReference>
<dbReference type="AlphaFoldDB" id="A0A2S2E0P7"/>
<gene>
    <name evidence="1" type="ORF">HMF8227_00725</name>
</gene>
<sequence>MMKKIVAIGTSRIHWPLEYIKKYTRIDVDFLNVGYFQSAGQIYDLLFRSEEISQSEVIRPRFFRRDATPENPFNDKVFHDSLFIKSVIEKISSADYLYIELSTLHEFQYEGIHIQGNPNYYRNVPFSKIWKDGYYNIYEPELNVVRYQQSKKFINDLVQSVSKVYDSKLIFTSHIFSSDASFGREVIHKSVKDSCDMFGLTFIDKTPLVDSFGFRVSSSGERDIHHLSWRGTKAESILLSELILGYKDKDIEDNIKEDDFIEGFLL</sequence>
<proteinExistence type="predicted"/>
<dbReference type="EMBL" id="CP029347">
    <property type="protein sequence ID" value="AWL11221.1"/>
    <property type="molecule type" value="Genomic_DNA"/>
</dbReference>
<name>A0A2S2E0P7_9ALTE</name>
<dbReference type="OrthoDB" id="8622636at2"/>
<evidence type="ECO:0000313" key="2">
    <source>
        <dbReference type="Proteomes" id="UP000245728"/>
    </source>
</evidence>
<accession>A0A2S2E0P7</accession>
<protein>
    <submittedName>
        <fullName evidence="1">Uncharacterized protein</fullName>
    </submittedName>
</protein>
<dbReference type="KEGG" id="salh:HMF8227_00725"/>
<dbReference type="Proteomes" id="UP000245728">
    <property type="component" value="Chromosome"/>
</dbReference>
<evidence type="ECO:0000313" key="1">
    <source>
        <dbReference type="EMBL" id="AWL11221.1"/>
    </source>
</evidence>